<comment type="caution">
    <text evidence="1">The sequence shown here is derived from an EMBL/GenBank/DDBJ whole genome shotgun (WGS) entry which is preliminary data.</text>
</comment>
<evidence type="ECO:0000313" key="1">
    <source>
        <dbReference type="EMBL" id="KAL3395917.1"/>
    </source>
</evidence>
<dbReference type="Pfam" id="PF08040">
    <property type="entry name" value="NADH_oxidored"/>
    <property type="match status" value="1"/>
</dbReference>
<reference evidence="1 2" key="1">
    <citation type="journal article" date="2024" name="bioRxiv">
        <title>A reference genome for Trichogramma kaykai: A tiny desert-dwelling parasitoid wasp with competing sex-ratio distorters.</title>
        <authorList>
            <person name="Culotta J."/>
            <person name="Lindsey A.R."/>
        </authorList>
    </citation>
    <scope>NUCLEOTIDE SEQUENCE [LARGE SCALE GENOMIC DNA]</scope>
    <source>
        <strain evidence="1 2">KSX58</strain>
    </source>
</reference>
<evidence type="ECO:0008006" key="3">
    <source>
        <dbReference type="Google" id="ProtNLM"/>
    </source>
</evidence>
<sequence length="71" mass="8271">MALKYNLWKEYAILVFPWTGFLTGKVLNKWEDERLSRFRDKSALYGKAVPPEKPSCTCHNSKFSFDNILIG</sequence>
<dbReference type="Proteomes" id="UP001627154">
    <property type="component" value="Unassembled WGS sequence"/>
</dbReference>
<evidence type="ECO:0000313" key="2">
    <source>
        <dbReference type="Proteomes" id="UP001627154"/>
    </source>
</evidence>
<protein>
    <recommendedName>
        <fullName evidence="3">NADH dehydrogenase [ubiquinone] 1 beta subcomplex subunit 1</fullName>
    </recommendedName>
</protein>
<dbReference type="InterPro" id="IPR012575">
    <property type="entry name" value="NDUB1"/>
</dbReference>
<proteinExistence type="predicted"/>
<name>A0ABD2WSE0_9HYME</name>
<dbReference type="EMBL" id="JBJJXI010000076">
    <property type="protein sequence ID" value="KAL3395917.1"/>
    <property type="molecule type" value="Genomic_DNA"/>
</dbReference>
<dbReference type="AlphaFoldDB" id="A0ABD2WSE0"/>
<keyword evidence="2" id="KW-1185">Reference proteome</keyword>
<organism evidence="1 2">
    <name type="scientific">Trichogramma kaykai</name>
    <dbReference type="NCBI Taxonomy" id="54128"/>
    <lineage>
        <taxon>Eukaryota</taxon>
        <taxon>Metazoa</taxon>
        <taxon>Ecdysozoa</taxon>
        <taxon>Arthropoda</taxon>
        <taxon>Hexapoda</taxon>
        <taxon>Insecta</taxon>
        <taxon>Pterygota</taxon>
        <taxon>Neoptera</taxon>
        <taxon>Endopterygota</taxon>
        <taxon>Hymenoptera</taxon>
        <taxon>Apocrita</taxon>
        <taxon>Proctotrupomorpha</taxon>
        <taxon>Chalcidoidea</taxon>
        <taxon>Trichogrammatidae</taxon>
        <taxon>Trichogramma</taxon>
    </lineage>
</organism>
<gene>
    <name evidence="1" type="ORF">TKK_010074</name>
</gene>
<accession>A0ABD2WSE0</accession>